<proteinExistence type="predicted"/>
<gene>
    <name evidence="1" type="ORF">MNBD_ACTINO02-2039</name>
</gene>
<evidence type="ECO:0000313" key="1">
    <source>
        <dbReference type="EMBL" id="VAV93929.1"/>
    </source>
</evidence>
<accession>A0A3B0RPX3</accession>
<reference evidence="1" key="1">
    <citation type="submission" date="2018-06" db="EMBL/GenBank/DDBJ databases">
        <authorList>
            <person name="Zhirakovskaya E."/>
        </authorList>
    </citation>
    <scope>NUCLEOTIDE SEQUENCE</scope>
</reference>
<protein>
    <submittedName>
        <fullName evidence="1">Uncharacterized protein</fullName>
    </submittedName>
</protein>
<dbReference type="AlphaFoldDB" id="A0A3B0RPX3"/>
<sequence length="408" mass="43308">MRSVKVGSSAPKTVLAASVVLLLLAAGLIVSQGLRQRVIGDSYPLTVDAVAFNGLVTAEVTGPKRSGSSGGSAYWPVAVAAIDYDRGPYYSRAAGGMTARPLPAIGDTFDVEVSGDLKLEINRTYVFYLNRPSFSDPVEQARWPWQSLLVLEGSGSFAPVVGTDAAMVESLEAIRVDGESTKEALIAFARQYAVFLDAEGSGENPEAPSRLEALRTSRRVESDVSSWYIALAQRPATDRQLPGDLADVAEVDAAVDRSQFGVDSWTPWRIVILLDDKLIGENEWIALLVDDAGFFGPYGVTRGERILEIQGYGPTGGTISLMTWQRGVPAEIAAINDSGTVAAKVRQLGTLRMALGDALGGEPDPAGISVIVDLRNGRSVVTQSDDKGITDLLSVEVVPGPPGSELDQ</sequence>
<dbReference type="EMBL" id="UOEK01000052">
    <property type="protein sequence ID" value="VAV93929.1"/>
    <property type="molecule type" value="Genomic_DNA"/>
</dbReference>
<name>A0A3B0RPX3_9ZZZZ</name>
<organism evidence="1">
    <name type="scientific">hydrothermal vent metagenome</name>
    <dbReference type="NCBI Taxonomy" id="652676"/>
    <lineage>
        <taxon>unclassified sequences</taxon>
        <taxon>metagenomes</taxon>
        <taxon>ecological metagenomes</taxon>
    </lineage>
</organism>